<evidence type="ECO:0000256" key="1">
    <source>
        <dbReference type="SAM" id="MobiDB-lite"/>
    </source>
</evidence>
<keyword evidence="2" id="KW-0812">Transmembrane</keyword>
<dbReference type="EMBL" id="EU966910">
    <property type="protein sequence ID" value="ACG39028.1"/>
    <property type="molecule type" value="mRNA"/>
</dbReference>
<feature type="region of interest" description="Disordered" evidence="1">
    <location>
        <begin position="26"/>
        <end position="47"/>
    </location>
</feature>
<accession>B6TPJ5</accession>
<proteinExistence type="evidence at transcript level"/>
<name>B6TPJ5_MAIZE</name>
<evidence type="ECO:0000313" key="3">
    <source>
        <dbReference type="EMBL" id="ACG39028.1"/>
    </source>
</evidence>
<protein>
    <submittedName>
        <fullName evidence="3">Uncharacterized protein</fullName>
    </submittedName>
</protein>
<organism evidence="3">
    <name type="scientific">Zea mays</name>
    <name type="common">Maize</name>
    <dbReference type="NCBI Taxonomy" id="4577"/>
    <lineage>
        <taxon>Eukaryota</taxon>
        <taxon>Viridiplantae</taxon>
        <taxon>Streptophyta</taxon>
        <taxon>Embryophyta</taxon>
        <taxon>Tracheophyta</taxon>
        <taxon>Spermatophyta</taxon>
        <taxon>Magnoliopsida</taxon>
        <taxon>Liliopsida</taxon>
        <taxon>Poales</taxon>
        <taxon>Poaceae</taxon>
        <taxon>PACMAD clade</taxon>
        <taxon>Panicoideae</taxon>
        <taxon>Andropogonodae</taxon>
        <taxon>Andropogoneae</taxon>
        <taxon>Tripsacinae</taxon>
        <taxon>Zea</taxon>
    </lineage>
</organism>
<feature type="compositionally biased region" description="Basic and acidic residues" evidence="1">
    <location>
        <begin position="26"/>
        <end position="35"/>
    </location>
</feature>
<feature type="transmembrane region" description="Helical" evidence="2">
    <location>
        <begin position="6"/>
        <end position="22"/>
    </location>
</feature>
<dbReference type="ExpressionAtlas" id="B6TPJ5">
    <property type="expression patterns" value="baseline and differential"/>
</dbReference>
<evidence type="ECO:0000256" key="2">
    <source>
        <dbReference type="SAM" id="Phobius"/>
    </source>
</evidence>
<keyword evidence="2" id="KW-0472">Membrane</keyword>
<dbReference type="PANTHER" id="PTHR36374:SF1">
    <property type="entry name" value="OS01G0969000 PROTEIN"/>
    <property type="match status" value="1"/>
</dbReference>
<dbReference type="PANTHER" id="PTHR36374">
    <property type="entry name" value="OS01G0969000 PROTEIN"/>
    <property type="match status" value="1"/>
</dbReference>
<keyword evidence="2" id="KW-1133">Transmembrane helix</keyword>
<reference evidence="3" key="1">
    <citation type="journal article" date="2009" name="Plant Mol. Biol.">
        <title>Insights into corn genes derived from large-scale cDNA sequencing.</title>
        <authorList>
            <person name="Alexandrov N.N."/>
            <person name="Brover V.V."/>
            <person name="Freidin S."/>
            <person name="Troukhan M.E."/>
            <person name="Tatarinova T.V."/>
            <person name="Zhang H."/>
            <person name="Swaller T.J."/>
            <person name="Lu Y.P."/>
            <person name="Bouck J."/>
            <person name="Flavell R.B."/>
            <person name="Feldmann K.A."/>
        </authorList>
    </citation>
    <scope>NUCLEOTIDE SEQUENCE</scope>
</reference>
<dbReference type="AlphaFoldDB" id="B6TPJ5"/>
<sequence length="47" mass="5373">MAPRNLWQVYALGAFIVLRWAWAKRKENQDRKDSPDAGDGNAPDRST</sequence>